<dbReference type="EMBL" id="GEGO01004858">
    <property type="protein sequence ID" value="JAR90546.1"/>
    <property type="molecule type" value="Transcribed_RNA"/>
</dbReference>
<comment type="similarity">
    <text evidence="3">Belongs to the HARBI1 family.</text>
</comment>
<name>A0A147BIE1_IXORI</name>
<keyword evidence="5" id="KW-0479">Metal-binding</keyword>
<evidence type="ECO:0000256" key="6">
    <source>
        <dbReference type="ARBA" id="ARBA00022801"/>
    </source>
</evidence>
<dbReference type="InterPro" id="IPR045249">
    <property type="entry name" value="HARBI1-like"/>
</dbReference>
<evidence type="ECO:0000259" key="8">
    <source>
        <dbReference type="Pfam" id="PF13359"/>
    </source>
</evidence>
<dbReference type="Pfam" id="PF13359">
    <property type="entry name" value="DDE_Tnp_4"/>
    <property type="match status" value="1"/>
</dbReference>
<evidence type="ECO:0000313" key="9">
    <source>
        <dbReference type="EMBL" id="JAR90546.1"/>
    </source>
</evidence>
<protein>
    <submittedName>
        <fullName evidence="9">Putative nuclease harbi1</fullName>
    </submittedName>
</protein>
<dbReference type="PANTHER" id="PTHR22930">
    <property type="match status" value="1"/>
</dbReference>
<dbReference type="GO" id="GO:0016787">
    <property type="term" value="F:hydrolase activity"/>
    <property type="evidence" value="ECO:0007669"/>
    <property type="project" value="UniProtKB-KW"/>
</dbReference>
<dbReference type="GO" id="GO:0005634">
    <property type="term" value="C:nucleus"/>
    <property type="evidence" value="ECO:0007669"/>
    <property type="project" value="UniProtKB-SubCell"/>
</dbReference>
<dbReference type="PANTHER" id="PTHR22930:SF269">
    <property type="entry name" value="NUCLEASE HARBI1-LIKE PROTEIN"/>
    <property type="match status" value="1"/>
</dbReference>
<evidence type="ECO:0000256" key="1">
    <source>
        <dbReference type="ARBA" id="ARBA00001968"/>
    </source>
</evidence>
<evidence type="ECO:0000256" key="2">
    <source>
        <dbReference type="ARBA" id="ARBA00004123"/>
    </source>
</evidence>
<evidence type="ECO:0000256" key="3">
    <source>
        <dbReference type="ARBA" id="ARBA00006958"/>
    </source>
</evidence>
<evidence type="ECO:0000256" key="5">
    <source>
        <dbReference type="ARBA" id="ARBA00022723"/>
    </source>
</evidence>
<reference evidence="9" key="1">
    <citation type="journal article" date="2018" name="PLoS Negl. Trop. Dis.">
        <title>Sialome diversity of ticks revealed by RNAseq of single tick salivary glands.</title>
        <authorList>
            <person name="Perner J."/>
            <person name="Kropackova S."/>
            <person name="Kopacek P."/>
            <person name="Ribeiro J.M."/>
        </authorList>
    </citation>
    <scope>NUCLEOTIDE SEQUENCE</scope>
    <source>
        <strain evidence="9">Siblings of single egg batch collected in Ceske Budejovice</strain>
        <tissue evidence="9">Salivary glands</tissue>
    </source>
</reference>
<feature type="non-terminal residue" evidence="9">
    <location>
        <position position="263"/>
    </location>
</feature>
<proteinExistence type="inferred from homology"/>
<keyword evidence="6" id="KW-0378">Hydrolase</keyword>
<feature type="domain" description="DDE Tnp4" evidence="8">
    <location>
        <begin position="55"/>
        <end position="214"/>
    </location>
</feature>
<keyword evidence="4" id="KW-0540">Nuclease</keyword>
<dbReference type="InterPro" id="IPR027806">
    <property type="entry name" value="HARBI1_dom"/>
</dbReference>
<keyword evidence="7" id="KW-0539">Nucleus</keyword>
<evidence type="ECO:0000256" key="7">
    <source>
        <dbReference type="ARBA" id="ARBA00023242"/>
    </source>
</evidence>
<comment type="cofactor">
    <cofactor evidence="1">
        <name>a divalent metal cation</name>
        <dbReference type="ChEBI" id="CHEBI:60240"/>
    </cofactor>
</comment>
<accession>A0A147BIE1</accession>
<dbReference type="GO" id="GO:0004518">
    <property type="term" value="F:nuclease activity"/>
    <property type="evidence" value="ECO:0007669"/>
    <property type="project" value="UniProtKB-KW"/>
</dbReference>
<sequence>RMHKATLSGILQKTLPAIWDCLFPLVLQPPTSQQWEEIRREFCVKWNFPNAIGSIDGKHFAIRCPSNSGSTFDKYKKFYSMVLLPVVDARSRLRLVDNESSRHPSEGGVLRKSNLRKALAANTLQIPVIAQSAPPLCLLGDEAFPLKTYLMRPFPGRGLDYRKKIFNYWLSRGRRTVENAFGIFVCRWRAFLAPMHGTVEHCENMIKAGVCLHNFLTRDEAYCPPGYADSERRGARVDGQWRADILNVGVNKSLGGNSSPAAI</sequence>
<dbReference type="AlphaFoldDB" id="A0A147BIE1"/>
<organism evidence="9">
    <name type="scientific">Ixodes ricinus</name>
    <name type="common">Common tick</name>
    <name type="synonym">Acarus ricinus</name>
    <dbReference type="NCBI Taxonomy" id="34613"/>
    <lineage>
        <taxon>Eukaryota</taxon>
        <taxon>Metazoa</taxon>
        <taxon>Ecdysozoa</taxon>
        <taxon>Arthropoda</taxon>
        <taxon>Chelicerata</taxon>
        <taxon>Arachnida</taxon>
        <taxon>Acari</taxon>
        <taxon>Parasitiformes</taxon>
        <taxon>Ixodida</taxon>
        <taxon>Ixodoidea</taxon>
        <taxon>Ixodidae</taxon>
        <taxon>Ixodinae</taxon>
        <taxon>Ixodes</taxon>
    </lineage>
</organism>
<evidence type="ECO:0000256" key="4">
    <source>
        <dbReference type="ARBA" id="ARBA00022722"/>
    </source>
</evidence>
<comment type="subcellular location">
    <subcellularLocation>
        <location evidence="2">Nucleus</location>
    </subcellularLocation>
</comment>
<dbReference type="GO" id="GO:0046872">
    <property type="term" value="F:metal ion binding"/>
    <property type="evidence" value="ECO:0007669"/>
    <property type="project" value="UniProtKB-KW"/>
</dbReference>
<feature type="non-terminal residue" evidence="9">
    <location>
        <position position="1"/>
    </location>
</feature>